<reference evidence="2" key="1">
    <citation type="submission" date="2025-08" db="UniProtKB">
        <authorList>
            <consortium name="Ensembl"/>
        </authorList>
    </citation>
    <scope>IDENTIFICATION</scope>
</reference>
<dbReference type="Ensembl" id="ENSCPBT00000014659.1">
    <property type="protein sequence ID" value="ENSCPBP00000012294.1"/>
    <property type="gene ID" value="ENSCPBG00000009299.1"/>
</dbReference>
<accession>A0A8C3FQK1</accession>
<evidence type="ECO:0000313" key="2">
    <source>
        <dbReference type="Ensembl" id="ENSCPBP00000012294.1"/>
    </source>
</evidence>
<dbReference type="Proteomes" id="UP000694380">
    <property type="component" value="Unplaced"/>
</dbReference>
<feature type="region of interest" description="Disordered" evidence="1">
    <location>
        <begin position="70"/>
        <end position="90"/>
    </location>
</feature>
<organism evidence="2 3">
    <name type="scientific">Chrysemys picta bellii</name>
    <name type="common">Western painted turtle</name>
    <name type="synonym">Emys bellii</name>
    <dbReference type="NCBI Taxonomy" id="8478"/>
    <lineage>
        <taxon>Eukaryota</taxon>
        <taxon>Metazoa</taxon>
        <taxon>Chordata</taxon>
        <taxon>Craniata</taxon>
        <taxon>Vertebrata</taxon>
        <taxon>Euteleostomi</taxon>
        <taxon>Archelosauria</taxon>
        <taxon>Testudinata</taxon>
        <taxon>Testudines</taxon>
        <taxon>Cryptodira</taxon>
        <taxon>Durocryptodira</taxon>
        <taxon>Testudinoidea</taxon>
        <taxon>Emydidae</taxon>
        <taxon>Chrysemys</taxon>
    </lineage>
</organism>
<sequence length="90" mass="9884">MEESNFSPQGREEAGSLIVLHYNPTGKLILGEKNLMVLVALWKNNKFLTLSTPELWAAAAAVCIVAVPRNRSRGPAPHCTNTDQRRSLPS</sequence>
<proteinExistence type="predicted"/>
<name>A0A8C3FQK1_CHRPI</name>
<protein>
    <submittedName>
        <fullName evidence="2">Uncharacterized protein</fullName>
    </submittedName>
</protein>
<reference evidence="2" key="2">
    <citation type="submission" date="2025-09" db="UniProtKB">
        <authorList>
            <consortium name="Ensembl"/>
        </authorList>
    </citation>
    <scope>IDENTIFICATION</scope>
</reference>
<keyword evidence="3" id="KW-1185">Reference proteome</keyword>
<dbReference type="GeneTree" id="ENSGT00990000212918"/>
<evidence type="ECO:0000256" key="1">
    <source>
        <dbReference type="SAM" id="MobiDB-lite"/>
    </source>
</evidence>
<dbReference type="AlphaFoldDB" id="A0A8C3FQK1"/>
<evidence type="ECO:0000313" key="3">
    <source>
        <dbReference type="Proteomes" id="UP000694380"/>
    </source>
</evidence>